<dbReference type="Proteomes" id="UP000199476">
    <property type="component" value="Unassembled WGS sequence"/>
</dbReference>
<dbReference type="Gene3D" id="3.30.70.1070">
    <property type="entry name" value="Sporulation related repeat"/>
    <property type="match status" value="1"/>
</dbReference>
<evidence type="ECO:0000256" key="6">
    <source>
        <dbReference type="SAM" id="MobiDB-lite"/>
    </source>
</evidence>
<dbReference type="Pfam" id="PF05036">
    <property type="entry name" value="SPOR"/>
    <property type="match status" value="1"/>
</dbReference>
<dbReference type="GO" id="GO:0042834">
    <property type="term" value="F:peptidoglycan binding"/>
    <property type="evidence" value="ECO:0007669"/>
    <property type="project" value="InterPro"/>
</dbReference>
<dbReference type="InterPro" id="IPR005644">
    <property type="entry name" value="NolW-like"/>
</dbReference>
<dbReference type="InterPro" id="IPR007730">
    <property type="entry name" value="SPOR-like_dom"/>
</dbReference>
<dbReference type="PANTHER" id="PTHR30332:SF24">
    <property type="entry name" value="SECRETIN GSPD-RELATED"/>
    <property type="match status" value="1"/>
</dbReference>
<dbReference type="Pfam" id="PF03958">
    <property type="entry name" value="Secretin_N"/>
    <property type="match status" value="2"/>
</dbReference>
<keyword evidence="7" id="KW-0812">Transmembrane</keyword>
<dbReference type="InterPro" id="IPR038591">
    <property type="entry name" value="NolW-like_sf"/>
</dbReference>
<feature type="transmembrane region" description="Helical" evidence="7">
    <location>
        <begin position="12"/>
        <end position="34"/>
    </location>
</feature>
<evidence type="ECO:0000256" key="5">
    <source>
        <dbReference type="RuleBase" id="RU004004"/>
    </source>
</evidence>
<organism evidence="11 12">
    <name type="scientific">Halarsenatibacter silvermanii</name>
    <dbReference type="NCBI Taxonomy" id="321763"/>
    <lineage>
        <taxon>Bacteria</taxon>
        <taxon>Bacillati</taxon>
        <taxon>Bacillota</taxon>
        <taxon>Clostridia</taxon>
        <taxon>Halanaerobiales</taxon>
        <taxon>Halarsenatibacteraceae</taxon>
        <taxon>Halarsenatibacter</taxon>
    </lineage>
</organism>
<evidence type="ECO:0000259" key="9">
    <source>
        <dbReference type="Pfam" id="PF03958"/>
    </source>
</evidence>
<evidence type="ECO:0000259" key="10">
    <source>
        <dbReference type="Pfam" id="PF05036"/>
    </source>
</evidence>
<dbReference type="PANTHER" id="PTHR30332">
    <property type="entry name" value="PROBABLE GENERAL SECRETION PATHWAY PROTEIN D"/>
    <property type="match status" value="1"/>
</dbReference>
<feature type="domain" description="SPOR" evidence="10">
    <location>
        <begin position="719"/>
        <end position="777"/>
    </location>
</feature>
<keyword evidence="3 7" id="KW-0472">Membrane</keyword>
<dbReference type="STRING" id="321763.SAMN04488692_10612"/>
<comment type="subcellular location">
    <subcellularLocation>
        <location evidence="5">Cell outer membrane</location>
    </subcellularLocation>
    <subcellularLocation>
        <location evidence="1">Membrane</location>
    </subcellularLocation>
</comment>
<dbReference type="GO" id="GO:0009279">
    <property type="term" value="C:cell outer membrane"/>
    <property type="evidence" value="ECO:0007669"/>
    <property type="project" value="UniProtKB-SubCell"/>
</dbReference>
<keyword evidence="12" id="KW-1185">Reference proteome</keyword>
<dbReference type="InterPro" id="IPR004846">
    <property type="entry name" value="T2SS/T3SS_dom"/>
</dbReference>
<dbReference type="Gene3D" id="3.30.1370.130">
    <property type="match status" value="1"/>
</dbReference>
<evidence type="ECO:0000313" key="12">
    <source>
        <dbReference type="Proteomes" id="UP000199476"/>
    </source>
</evidence>
<dbReference type="SUPFAM" id="SSF110997">
    <property type="entry name" value="Sporulation related repeat"/>
    <property type="match status" value="1"/>
</dbReference>
<feature type="compositionally biased region" description="Acidic residues" evidence="6">
    <location>
        <begin position="637"/>
        <end position="655"/>
    </location>
</feature>
<feature type="domain" description="NolW-like" evidence="9">
    <location>
        <begin position="130"/>
        <end position="188"/>
    </location>
</feature>
<dbReference type="InterPro" id="IPR036680">
    <property type="entry name" value="SPOR-like_sf"/>
</dbReference>
<proteinExistence type="inferred from homology"/>
<evidence type="ECO:0000256" key="3">
    <source>
        <dbReference type="ARBA" id="ARBA00023136"/>
    </source>
</evidence>
<dbReference type="PRINTS" id="PR00811">
    <property type="entry name" value="BCTERIALGSPD"/>
</dbReference>
<protein>
    <submittedName>
        <fullName evidence="11">Type II secretory pathway component GspD/PulD (Secretin)</fullName>
    </submittedName>
</protein>
<dbReference type="InterPro" id="IPR050810">
    <property type="entry name" value="Bact_Secretion_Sys_Channel"/>
</dbReference>
<keyword evidence="2" id="KW-0732">Signal</keyword>
<evidence type="ECO:0000259" key="8">
    <source>
        <dbReference type="Pfam" id="PF00263"/>
    </source>
</evidence>
<feature type="region of interest" description="Disordered" evidence="6">
    <location>
        <begin position="674"/>
        <end position="693"/>
    </location>
</feature>
<feature type="domain" description="Type II/III secretion system secretin-like" evidence="8">
    <location>
        <begin position="433"/>
        <end position="591"/>
    </location>
</feature>
<evidence type="ECO:0000256" key="2">
    <source>
        <dbReference type="ARBA" id="ARBA00022729"/>
    </source>
</evidence>
<name>A0A1G9LBH6_9FIRM</name>
<feature type="domain" description="NolW-like" evidence="9">
    <location>
        <begin position="191"/>
        <end position="250"/>
    </location>
</feature>
<keyword evidence="7" id="KW-1133">Transmembrane helix</keyword>
<evidence type="ECO:0000256" key="4">
    <source>
        <dbReference type="RuleBase" id="RU004003"/>
    </source>
</evidence>
<dbReference type="Pfam" id="PF00263">
    <property type="entry name" value="Secretin"/>
    <property type="match status" value="1"/>
</dbReference>
<sequence>MERNSNHTSKILKSLVLSFLMMILLLMFSIGGGLESLQAVELDDQKIDMEYVDTPVREVLRSLARLSGENIVFDETVEGEITLELEGVDLRTAMDKILSVKDLDYYIEDEIMVVASPERIDELYREIERRLYTLEHTGTQEASELIGEMLPQVDVDMLPDQKRLILSGLPENLQEAEELLQEIDQPIPHESQVFSLENISPEEAAAEIESLFPDIFVSARQAYGDIIVRGHTDELNEAAKLIEDIDIPRDKIRETYLPADLDPEDLQRRLMEIYSEEELNVQISEGIITLEGRPAAVEEAIGVMSELEEVEEELVETSVRLNYIDVEEMQEIITGMEEGISLQASTERDTLFLQGGESRVRRAEDAVRELDHPRRQVLLEVNVEEISLDVLEEKGINVDELREDVSAIGLDYDDDYLISGFDVDMPEVYDLFEKEDATETLATPSLLTLDGEEAELEIVEEVPYREETDVDNGTDVSWEYEEVGVTLNFNPSVTEEDTINLHMEPEVSTIVDREFEGAPPETRARRFENTVKLHDGQTFAVGGLIQEEERHDMRQIPYLGDLPLLGRLFSYEELQEDQTEIFIFIEAHIVDIMEDDLDMEEIDHEVFEDRGEDFEVHSDPYGGMKDEQTQEDLIEPEAELDDPETGEILPEEDKDESLTDRMDEVIDDFMSRYENDENNYDNDVDNGKDENQSMDGEVDFKTTEEMPEPEHLQADELESRYLIQTGAFSEKRGAEIQAGNLLKRGYSAFLYSSEPYTVQVKGGQNREEAEELVQELEKLVDEVLLHRPEIQE</sequence>
<dbReference type="InterPro" id="IPR001775">
    <property type="entry name" value="GspD/PilQ"/>
</dbReference>
<gene>
    <name evidence="11" type="ORF">SAMN04488692_10612</name>
</gene>
<evidence type="ECO:0000256" key="1">
    <source>
        <dbReference type="ARBA" id="ARBA00004370"/>
    </source>
</evidence>
<dbReference type="AlphaFoldDB" id="A0A1G9LBH6"/>
<evidence type="ECO:0000256" key="7">
    <source>
        <dbReference type="SAM" id="Phobius"/>
    </source>
</evidence>
<reference evidence="11 12" key="1">
    <citation type="submission" date="2016-10" db="EMBL/GenBank/DDBJ databases">
        <authorList>
            <person name="de Groot N.N."/>
        </authorList>
    </citation>
    <scope>NUCLEOTIDE SEQUENCE [LARGE SCALE GENOMIC DNA]</scope>
    <source>
        <strain evidence="11 12">SLAS-1</strain>
    </source>
</reference>
<feature type="region of interest" description="Disordered" evidence="6">
    <location>
        <begin position="637"/>
        <end position="657"/>
    </location>
</feature>
<keyword evidence="5" id="KW-0813">Transport</keyword>
<accession>A0A1G9LBH6</accession>
<dbReference type="Gene3D" id="3.30.1370.120">
    <property type="match status" value="1"/>
</dbReference>
<dbReference type="GO" id="GO:0009306">
    <property type="term" value="P:protein secretion"/>
    <property type="evidence" value="ECO:0007669"/>
    <property type="project" value="InterPro"/>
</dbReference>
<dbReference type="EMBL" id="FNGO01000006">
    <property type="protein sequence ID" value="SDL59113.1"/>
    <property type="molecule type" value="Genomic_DNA"/>
</dbReference>
<dbReference type="GO" id="GO:0015627">
    <property type="term" value="C:type II protein secretion system complex"/>
    <property type="evidence" value="ECO:0007669"/>
    <property type="project" value="TreeGrafter"/>
</dbReference>
<comment type="similarity">
    <text evidence="4">Belongs to the bacterial secretin family.</text>
</comment>
<evidence type="ECO:0000313" key="11">
    <source>
        <dbReference type="EMBL" id="SDL59113.1"/>
    </source>
</evidence>